<dbReference type="CDD" id="cd04194">
    <property type="entry name" value="GT8_A4GalT_like"/>
    <property type="match status" value="1"/>
</dbReference>
<evidence type="ECO:0000313" key="4">
    <source>
        <dbReference type="EMBL" id="GKS81684.1"/>
    </source>
</evidence>
<dbReference type="Gene3D" id="3.90.550.10">
    <property type="entry name" value="Spore Coat Polysaccharide Biosynthesis Protein SpsA, Chain A"/>
    <property type="match status" value="1"/>
</dbReference>
<protein>
    <submittedName>
        <fullName evidence="4">Glycosyl transferase</fullName>
    </submittedName>
</protein>
<gene>
    <name evidence="4" type="ORF">LPAF129_13700</name>
</gene>
<dbReference type="Proteomes" id="UP001055149">
    <property type="component" value="Unassembled WGS sequence"/>
</dbReference>
<dbReference type="InterPro" id="IPR002495">
    <property type="entry name" value="Glyco_trans_8"/>
</dbReference>
<name>A0ABQ5JHW9_9LACO</name>
<reference evidence="4" key="1">
    <citation type="journal article" date="2022" name="Int. J. Syst. Evol. Microbiol.">
        <title>A novel species of lactic acid bacteria, Ligilactobacillus pabuli sp. nov., isolated from alfalfa silage.</title>
        <authorList>
            <person name="Tohno M."/>
            <person name="Tanizawa Y."/>
            <person name="Sawada H."/>
            <person name="Sakamoto M."/>
            <person name="Ohkuma M."/>
            <person name="Kobayashi H."/>
        </authorList>
    </citation>
    <scope>NUCLEOTIDE SEQUENCE</scope>
    <source>
        <strain evidence="4">AF129</strain>
    </source>
</reference>
<dbReference type="GO" id="GO:0016740">
    <property type="term" value="F:transferase activity"/>
    <property type="evidence" value="ECO:0007669"/>
    <property type="project" value="UniProtKB-KW"/>
</dbReference>
<keyword evidence="2 4" id="KW-0808">Transferase</keyword>
<dbReference type="PANTHER" id="PTHR13778">
    <property type="entry name" value="GLYCOSYLTRANSFERASE 8 DOMAIN-CONTAINING PROTEIN"/>
    <property type="match status" value="1"/>
</dbReference>
<dbReference type="Pfam" id="PF01501">
    <property type="entry name" value="Glyco_transf_8"/>
    <property type="match status" value="1"/>
</dbReference>
<dbReference type="InterPro" id="IPR029044">
    <property type="entry name" value="Nucleotide-diphossugar_trans"/>
</dbReference>
<dbReference type="RefSeq" id="WP_244055428.1">
    <property type="nucleotide sequence ID" value="NZ_BQXH01000011.1"/>
</dbReference>
<dbReference type="PANTHER" id="PTHR13778:SF47">
    <property type="entry name" value="LIPOPOLYSACCHARIDE 1,3-GALACTOSYLTRANSFERASE"/>
    <property type="match status" value="1"/>
</dbReference>
<evidence type="ECO:0000256" key="1">
    <source>
        <dbReference type="ARBA" id="ARBA00022676"/>
    </source>
</evidence>
<dbReference type="SUPFAM" id="SSF53448">
    <property type="entry name" value="Nucleotide-diphospho-sugar transferases"/>
    <property type="match status" value="1"/>
</dbReference>
<keyword evidence="5" id="KW-1185">Reference proteome</keyword>
<evidence type="ECO:0000313" key="5">
    <source>
        <dbReference type="Proteomes" id="UP001055149"/>
    </source>
</evidence>
<evidence type="ECO:0000256" key="2">
    <source>
        <dbReference type="ARBA" id="ARBA00022679"/>
    </source>
</evidence>
<keyword evidence="3" id="KW-0479">Metal-binding</keyword>
<evidence type="ECO:0000256" key="3">
    <source>
        <dbReference type="ARBA" id="ARBA00022723"/>
    </source>
</evidence>
<sequence>MNNEQLQIPIFFSIDDKYAPYLSVALISLLANISPANHYQIFILYQQLSQENQAKLQTITADHNNVTLKFVSLKDDLYERLGKDQNTLRADYQTLTIYYRLFIADMFPQFTKGIYLDADIVVDQDIANLYQLDLGENLLGVIPDAFISNDPTASAYAENAVGVAHQSYFNSGVLLLNLERLRQTKFSSHFLTLMNNYHFQLIAPDQDYLNAICHNELLLLENKWNYQTEYPLAVDNPVVIHYNLFGKPWCYDDVSYGDLFWQYAANSPFLTDLKKIKAEYDADQTLAKHDADHKNLLVARLSEFPELPVTFKKAVEKGVQIRL</sequence>
<accession>A0ABQ5JHW9</accession>
<keyword evidence="1" id="KW-0328">Glycosyltransferase</keyword>
<dbReference type="EMBL" id="BQXH01000011">
    <property type="protein sequence ID" value="GKS81684.1"/>
    <property type="molecule type" value="Genomic_DNA"/>
</dbReference>
<organism evidence="4 5">
    <name type="scientific">Ligilactobacillus pabuli</name>
    <dbReference type="NCBI Taxonomy" id="2886039"/>
    <lineage>
        <taxon>Bacteria</taxon>
        <taxon>Bacillati</taxon>
        <taxon>Bacillota</taxon>
        <taxon>Bacilli</taxon>
        <taxon>Lactobacillales</taxon>
        <taxon>Lactobacillaceae</taxon>
        <taxon>Ligilactobacillus</taxon>
    </lineage>
</organism>
<proteinExistence type="predicted"/>
<comment type="caution">
    <text evidence="4">The sequence shown here is derived from an EMBL/GenBank/DDBJ whole genome shotgun (WGS) entry which is preliminary data.</text>
</comment>
<dbReference type="InterPro" id="IPR050748">
    <property type="entry name" value="Glycosyltrans_8_dom-fam"/>
</dbReference>